<dbReference type="SMART" id="SM01191">
    <property type="entry name" value="ENT"/>
    <property type="match status" value="1"/>
</dbReference>
<evidence type="ECO:0000256" key="6">
    <source>
        <dbReference type="SAM" id="MobiDB-lite"/>
    </source>
</evidence>
<keyword evidence="3" id="KW-0611">Plant defense</keyword>
<accession>A0A5J4ZLV8</accession>
<dbReference type="AlphaFoldDB" id="A0A5J4ZLV8"/>
<gene>
    <name evidence="8" type="ORF">F0562_015860</name>
</gene>
<evidence type="ECO:0000256" key="1">
    <source>
        <dbReference type="ARBA" id="ARBA00004123"/>
    </source>
</evidence>
<name>A0A5J4ZLV8_9ASTE</name>
<dbReference type="EMBL" id="CM018050">
    <property type="protein sequence ID" value="KAA8518257.1"/>
    <property type="molecule type" value="Genomic_DNA"/>
</dbReference>
<organism evidence="8 9">
    <name type="scientific">Nyssa sinensis</name>
    <dbReference type="NCBI Taxonomy" id="561372"/>
    <lineage>
        <taxon>Eukaryota</taxon>
        <taxon>Viridiplantae</taxon>
        <taxon>Streptophyta</taxon>
        <taxon>Embryophyta</taxon>
        <taxon>Tracheophyta</taxon>
        <taxon>Spermatophyta</taxon>
        <taxon>Magnoliopsida</taxon>
        <taxon>eudicotyledons</taxon>
        <taxon>Gunneridae</taxon>
        <taxon>Pentapetalae</taxon>
        <taxon>asterids</taxon>
        <taxon>Cornales</taxon>
        <taxon>Nyssaceae</taxon>
        <taxon>Nyssa</taxon>
    </lineage>
</organism>
<evidence type="ECO:0000256" key="2">
    <source>
        <dbReference type="ARBA" id="ARBA00022553"/>
    </source>
</evidence>
<evidence type="ECO:0000256" key="3">
    <source>
        <dbReference type="ARBA" id="ARBA00022821"/>
    </source>
</evidence>
<dbReference type="PANTHER" id="PTHR33432">
    <property type="entry name" value="PROTEIN EMSY-LIKE 4"/>
    <property type="match status" value="1"/>
</dbReference>
<dbReference type="InterPro" id="IPR005491">
    <property type="entry name" value="ENT_dom"/>
</dbReference>
<dbReference type="Gene3D" id="1.10.1240.40">
    <property type="entry name" value="ENT domain"/>
    <property type="match status" value="1"/>
</dbReference>
<reference evidence="8 9" key="1">
    <citation type="submission" date="2019-09" db="EMBL/GenBank/DDBJ databases">
        <title>A chromosome-level genome assembly of the Chinese tupelo Nyssa sinensis.</title>
        <authorList>
            <person name="Yang X."/>
            <person name="Kang M."/>
            <person name="Yang Y."/>
            <person name="Xiong H."/>
            <person name="Wang M."/>
            <person name="Zhang Z."/>
            <person name="Wang Z."/>
            <person name="Wu H."/>
            <person name="Ma T."/>
            <person name="Liu J."/>
            <person name="Xi Z."/>
        </authorList>
    </citation>
    <scope>NUCLEOTIDE SEQUENCE [LARGE SCALE GENOMIC DNA]</scope>
    <source>
        <strain evidence="8">J267</strain>
        <tissue evidence="8">Leaf</tissue>
    </source>
</reference>
<dbReference type="InterPro" id="IPR033485">
    <property type="entry name" value="EMSY-LIKE_plant"/>
</dbReference>
<sequence length="502" mass="56341">MKHSPSSSTLSSMKLKTLVHTLILSHVCRIARALSKAKSILIEILKEIQLIQFLQPLKKNKSKKINLFGSFRLHYNWCSSHVLPVSTPVLNGHVYYDSTWNSIISAECSDDHDMAESQLSGYLHWLEAEKVNGDSTTDQDHTNEIDKLADMFIANCHEKFRLEKQESYRLFQEMMARIDLEDDQGELVIVAGKEFQEHPKLASRFKGLLYPIKERWTNFVMDYDIADSSGTDDDLLPSHNNRVSRGGRVAVNGRSVVGSVPYPRMYSDMESQIHHLEQEAYGSVLRAFKAQSDALTWEKEGLITELRKELRVSDDEHRELLTRVNADDVIHRIREWRQAGGHHGSMASTPQPVHDLIPSPTVSASRKKQKTFQSIPLSFGMPSQSLHPQSIAASMQPSSPAVKWGPALGARGKNPKHGQPLPGLSSMKSMPYPSTGPNGRGQFINHGSSGTMVTNEPAEAAICDPLIGRKLMTRWPDDNNFYKAVIKDYDPAKVCSRFKVTG</sequence>
<evidence type="ECO:0000259" key="7">
    <source>
        <dbReference type="PROSITE" id="PS51138"/>
    </source>
</evidence>
<dbReference type="GO" id="GO:0005634">
    <property type="term" value="C:nucleus"/>
    <property type="evidence" value="ECO:0007669"/>
    <property type="project" value="UniProtKB-SubCell"/>
</dbReference>
<dbReference type="FunFam" id="1.10.1240.40:FF:000004">
    <property type="entry name" value="Protein EMSY-LIKE 4"/>
    <property type="match status" value="1"/>
</dbReference>
<keyword evidence="2" id="KW-0597">Phosphoprotein</keyword>
<keyword evidence="4" id="KW-0175">Coiled coil</keyword>
<dbReference type="SUPFAM" id="SSF158639">
    <property type="entry name" value="ENT-like"/>
    <property type="match status" value="1"/>
</dbReference>
<evidence type="ECO:0000256" key="4">
    <source>
        <dbReference type="ARBA" id="ARBA00023054"/>
    </source>
</evidence>
<dbReference type="Proteomes" id="UP000325577">
    <property type="component" value="Linkage Group LG7"/>
</dbReference>
<dbReference type="Pfam" id="PF05553">
    <property type="entry name" value="DUF761"/>
    <property type="match status" value="1"/>
</dbReference>
<comment type="subcellular location">
    <subcellularLocation>
        <location evidence="1">Nucleus</location>
    </subcellularLocation>
</comment>
<dbReference type="Pfam" id="PF03735">
    <property type="entry name" value="ENT"/>
    <property type="match status" value="1"/>
</dbReference>
<dbReference type="PANTHER" id="PTHR33432:SF27">
    <property type="entry name" value="PROTEIN EMSY-LIKE 3"/>
    <property type="match status" value="1"/>
</dbReference>
<dbReference type="GO" id="GO:0050832">
    <property type="term" value="P:defense response to fungus"/>
    <property type="evidence" value="ECO:0007669"/>
    <property type="project" value="InterPro"/>
</dbReference>
<evidence type="ECO:0000256" key="5">
    <source>
        <dbReference type="ARBA" id="ARBA00023242"/>
    </source>
</evidence>
<dbReference type="PROSITE" id="PS51138">
    <property type="entry name" value="ENT"/>
    <property type="match status" value="1"/>
</dbReference>
<evidence type="ECO:0000313" key="9">
    <source>
        <dbReference type="Proteomes" id="UP000325577"/>
    </source>
</evidence>
<proteinExistence type="predicted"/>
<evidence type="ECO:0000313" key="8">
    <source>
        <dbReference type="EMBL" id="KAA8518257.1"/>
    </source>
</evidence>
<feature type="domain" description="ENT" evidence="7">
    <location>
        <begin position="269"/>
        <end position="356"/>
    </location>
</feature>
<dbReference type="InterPro" id="IPR008480">
    <property type="entry name" value="DUF761_pln"/>
</dbReference>
<dbReference type="InterPro" id="IPR036142">
    <property type="entry name" value="ENT_dom-like_sf"/>
</dbReference>
<dbReference type="OrthoDB" id="1737049at2759"/>
<feature type="region of interest" description="Disordered" evidence="6">
    <location>
        <begin position="341"/>
        <end position="370"/>
    </location>
</feature>
<keyword evidence="5" id="KW-0539">Nucleus</keyword>
<keyword evidence="9" id="KW-1185">Reference proteome</keyword>
<protein>
    <recommendedName>
        <fullName evidence="7">ENT domain-containing protein</fullName>
    </recommendedName>
</protein>